<dbReference type="SUPFAM" id="SSF47413">
    <property type="entry name" value="lambda repressor-like DNA-binding domains"/>
    <property type="match status" value="1"/>
</dbReference>
<proteinExistence type="predicted"/>
<dbReference type="InterPro" id="IPR010982">
    <property type="entry name" value="Lambda_DNA-bd_dom_sf"/>
</dbReference>
<dbReference type="Pfam" id="PF00046">
    <property type="entry name" value="Homeodomain"/>
    <property type="match status" value="1"/>
</dbReference>
<dbReference type="PROSITE" id="PS51936">
    <property type="entry name" value="POU_4"/>
    <property type="match status" value="1"/>
</dbReference>
<dbReference type="SMART" id="SM00389">
    <property type="entry name" value="HOX"/>
    <property type="match status" value="1"/>
</dbReference>
<dbReference type="CDD" id="cd00086">
    <property type="entry name" value="homeodomain"/>
    <property type="match status" value="1"/>
</dbReference>
<dbReference type="InterPro" id="IPR009057">
    <property type="entry name" value="Homeodomain-like_sf"/>
</dbReference>
<gene>
    <name evidence="5" type="ORF">LOD99_13601</name>
</gene>
<dbReference type="PANTHER" id="PTHR11568:SF1">
    <property type="entry name" value="HEPATOCYTE NUCLEAR FACTOR 1-BETA-LIKE ISOFORM X1"/>
    <property type="match status" value="1"/>
</dbReference>
<reference evidence="5 6" key="1">
    <citation type="journal article" date="2023" name="BMC Biol.">
        <title>The compact genome of the sponge Oopsacas minuta (Hexactinellida) is lacking key metazoan core genes.</title>
        <authorList>
            <person name="Santini S."/>
            <person name="Schenkelaars Q."/>
            <person name="Jourda C."/>
            <person name="Duchesne M."/>
            <person name="Belahbib H."/>
            <person name="Rocher C."/>
            <person name="Selva M."/>
            <person name="Riesgo A."/>
            <person name="Vervoort M."/>
            <person name="Leys S.P."/>
            <person name="Kodjabachian L."/>
            <person name="Le Bivic A."/>
            <person name="Borchiellini C."/>
            <person name="Claverie J.M."/>
            <person name="Renard E."/>
        </authorList>
    </citation>
    <scope>NUCLEOTIDE SEQUENCE [LARGE SCALE GENOMIC DNA]</scope>
    <source>
        <strain evidence="5">SPO-2</strain>
    </source>
</reference>
<dbReference type="Pfam" id="PF04814">
    <property type="entry name" value="HNF-1_N"/>
    <property type="match status" value="1"/>
</dbReference>
<evidence type="ECO:0000256" key="1">
    <source>
        <dbReference type="PROSITE-ProRule" id="PRU00108"/>
    </source>
</evidence>
<keyword evidence="1 2" id="KW-0539">Nucleus</keyword>
<accession>A0AAV7KHQ9</accession>
<feature type="DNA-binding region" description="Homeobox" evidence="1">
    <location>
        <begin position="320"/>
        <end position="400"/>
    </location>
</feature>
<keyword evidence="1 2" id="KW-0371">Homeobox</keyword>
<keyword evidence="1 2" id="KW-0238">DNA-binding</keyword>
<dbReference type="InterPro" id="IPR006899">
    <property type="entry name" value="HNF-1_N"/>
</dbReference>
<dbReference type="Gene3D" id="1.10.260.40">
    <property type="entry name" value="lambda repressor-like DNA-binding domains"/>
    <property type="match status" value="1"/>
</dbReference>
<protein>
    <submittedName>
        <fullName evidence="5">Hepatic nuclear factor 1 (Hnf-1) transcription factor</fullName>
    </submittedName>
</protein>
<comment type="caution">
    <text evidence="5">The sequence shown here is derived from an EMBL/GenBank/DDBJ whole genome shotgun (WGS) entry which is preliminary data.</text>
</comment>
<dbReference type="InterPro" id="IPR001356">
    <property type="entry name" value="HD"/>
</dbReference>
<evidence type="ECO:0000259" key="3">
    <source>
        <dbReference type="PROSITE" id="PS50071"/>
    </source>
</evidence>
<keyword evidence="6" id="KW-1185">Reference proteome</keyword>
<dbReference type="InterPro" id="IPR039066">
    <property type="entry name" value="HNF-1"/>
</dbReference>
<feature type="domain" description="POU-specific atypical" evidence="4">
    <location>
        <begin position="219"/>
        <end position="314"/>
    </location>
</feature>
<dbReference type="AlphaFoldDB" id="A0AAV7KHQ9"/>
<dbReference type="Proteomes" id="UP001165289">
    <property type="component" value="Unassembled WGS sequence"/>
</dbReference>
<comment type="subcellular location">
    <subcellularLocation>
        <location evidence="1 2">Nucleus</location>
    </subcellularLocation>
</comment>
<dbReference type="GO" id="GO:0005634">
    <property type="term" value="C:nucleus"/>
    <property type="evidence" value="ECO:0007669"/>
    <property type="project" value="UniProtKB-SubCell"/>
</dbReference>
<evidence type="ECO:0000313" key="5">
    <source>
        <dbReference type="EMBL" id="KAI6660877.1"/>
    </source>
</evidence>
<dbReference type="GO" id="GO:0000981">
    <property type="term" value="F:DNA-binding transcription factor activity, RNA polymerase II-specific"/>
    <property type="evidence" value="ECO:0007669"/>
    <property type="project" value="TreeGrafter"/>
</dbReference>
<evidence type="ECO:0000256" key="2">
    <source>
        <dbReference type="RuleBase" id="RU000682"/>
    </source>
</evidence>
<sequence>MDIQDRVERENPTGTFFTTEVTYREEILDQKNEIDFASNPSTTITFNIDCNTNIFSSSLASDQLFSPTSPAEITSLIGNDITTMNVSQPVDNNYSNGDASAFDLQSKSFPESPLHEIKVDLNQLSPSLAIVTTSSPNSAQVSVPCNSIVTDPNVFVSEQPGEDDPNWDQRETVKALLKEKGITKDILMRILDENDNQEQEIISSSGQCQLECEDNVNGGNDSQLQKEDDELPGDLANELLKQEPLTVAKIIKSYMTQNNVLQRELVEATNLNQSHLSQHFNRGTPMKTSKRVKLYNWFERHQIRNRQEPSAPSTSQSAKRRRPRWKWSNIAIQILTEAYKKNRFPTREQRLELARICNEAEQAIAEDRPWNIPDGEWERINETRIYTWFTNKRKLESRQDPSEIQMISPTTGTLGQIGQDAFKIKRELIESENSNFGLNEFGKRALIPKSETSPMLINKVFHYNCGNLRHL</sequence>
<dbReference type="SUPFAM" id="SSF46689">
    <property type="entry name" value="Homeodomain-like"/>
    <property type="match status" value="1"/>
</dbReference>
<dbReference type="PROSITE" id="PS50071">
    <property type="entry name" value="HOMEOBOX_2"/>
    <property type="match status" value="1"/>
</dbReference>
<name>A0AAV7KHQ9_9METZ</name>
<evidence type="ECO:0000313" key="6">
    <source>
        <dbReference type="Proteomes" id="UP001165289"/>
    </source>
</evidence>
<dbReference type="PANTHER" id="PTHR11568">
    <property type="entry name" value="HEPATOCYTE NUCLEAR FACTOR 1"/>
    <property type="match status" value="1"/>
</dbReference>
<dbReference type="EMBL" id="JAKMXF010000022">
    <property type="protein sequence ID" value="KAI6660877.1"/>
    <property type="molecule type" value="Genomic_DNA"/>
</dbReference>
<feature type="domain" description="Homeobox" evidence="3">
    <location>
        <begin position="318"/>
        <end position="399"/>
    </location>
</feature>
<organism evidence="5 6">
    <name type="scientific">Oopsacas minuta</name>
    <dbReference type="NCBI Taxonomy" id="111878"/>
    <lineage>
        <taxon>Eukaryota</taxon>
        <taxon>Metazoa</taxon>
        <taxon>Porifera</taxon>
        <taxon>Hexactinellida</taxon>
        <taxon>Hexasterophora</taxon>
        <taxon>Lyssacinosida</taxon>
        <taxon>Leucopsacidae</taxon>
        <taxon>Oopsacas</taxon>
    </lineage>
</organism>
<dbReference type="InterPro" id="IPR044869">
    <property type="entry name" value="HNF-1_POU"/>
</dbReference>
<evidence type="ECO:0000259" key="4">
    <source>
        <dbReference type="PROSITE" id="PS51936"/>
    </source>
</evidence>
<dbReference type="GO" id="GO:0000978">
    <property type="term" value="F:RNA polymerase II cis-regulatory region sequence-specific DNA binding"/>
    <property type="evidence" value="ECO:0007669"/>
    <property type="project" value="TreeGrafter"/>
</dbReference>
<dbReference type="GO" id="GO:0045893">
    <property type="term" value="P:positive regulation of DNA-templated transcription"/>
    <property type="evidence" value="ECO:0007669"/>
    <property type="project" value="InterPro"/>
</dbReference>
<dbReference type="Gene3D" id="1.10.10.60">
    <property type="entry name" value="Homeodomain-like"/>
    <property type="match status" value="1"/>
</dbReference>